<reference evidence="2 3" key="1">
    <citation type="submission" date="2014-11" db="EMBL/GenBank/DDBJ databases">
        <authorList>
            <person name="Zhu J."/>
            <person name="Qi W."/>
            <person name="Song R."/>
        </authorList>
    </citation>
    <scope>NUCLEOTIDE SEQUENCE [LARGE SCALE GENOMIC DNA]</scope>
</reference>
<gene>
    <name evidence="2" type="ORF">Vbra_18858</name>
</gene>
<proteinExistence type="predicted"/>
<keyword evidence="3" id="KW-1185">Reference proteome</keyword>
<dbReference type="Proteomes" id="UP000041254">
    <property type="component" value="Unassembled WGS sequence"/>
</dbReference>
<sequence>MERNVSLFVEARRQSALSSSLIAISAPPADRPLALPKSPSDRTLPSGSRGTVQLSKDLEDVPAKILSPQNHGGGWDELTTIEDPAARVSAATWLV</sequence>
<evidence type="ECO:0000313" key="3">
    <source>
        <dbReference type="Proteomes" id="UP000041254"/>
    </source>
</evidence>
<dbReference type="AlphaFoldDB" id="A0A0G4GWI0"/>
<feature type="compositionally biased region" description="Polar residues" evidence="1">
    <location>
        <begin position="41"/>
        <end position="54"/>
    </location>
</feature>
<dbReference type="InParanoid" id="A0A0G4GWI0"/>
<protein>
    <submittedName>
        <fullName evidence="2">Uncharacterized protein</fullName>
    </submittedName>
</protein>
<feature type="region of interest" description="Disordered" evidence="1">
    <location>
        <begin position="28"/>
        <end position="59"/>
    </location>
</feature>
<evidence type="ECO:0000313" key="2">
    <source>
        <dbReference type="EMBL" id="CEM35100.1"/>
    </source>
</evidence>
<accession>A0A0G4GWI0</accession>
<evidence type="ECO:0000256" key="1">
    <source>
        <dbReference type="SAM" id="MobiDB-lite"/>
    </source>
</evidence>
<dbReference type="EMBL" id="CDMY01000840">
    <property type="protein sequence ID" value="CEM35100.1"/>
    <property type="molecule type" value="Genomic_DNA"/>
</dbReference>
<organism evidence="2 3">
    <name type="scientific">Vitrella brassicaformis (strain CCMP3155)</name>
    <dbReference type="NCBI Taxonomy" id="1169540"/>
    <lineage>
        <taxon>Eukaryota</taxon>
        <taxon>Sar</taxon>
        <taxon>Alveolata</taxon>
        <taxon>Colpodellida</taxon>
        <taxon>Vitrellaceae</taxon>
        <taxon>Vitrella</taxon>
    </lineage>
</organism>
<name>A0A0G4GWI0_VITBC</name>
<dbReference type="VEuPathDB" id="CryptoDB:Vbra_18858"/>